<dbReference type="Proteomes" id="UP000199421">
    <property type="component" value="Unassembled WGS sequence"/>
</dbReference>
<dbReference type="OrthoDB" id="1444051at2"/>
<name>A0A1H7QM23_OLID1</name>
<evidence type="ECO:0000313" key="2">
    <source>
        <dbReference type="Proteomes" id="UP000199421"/>
    </source>
</evidence>
<dbReference type="RefSeq" id="WP_093324905.1">
    <property type="nucleotide sequence ID" value="NZ_FOAF01000002.1"/>
</dbReference>
<accession>A0A1H7QM23</accession>
<dbReference type="AlphaFoldDB" id="A0A1H7QM23"/>
<proteinExistence type="predicted"/>
<dbReference type="EMBL" id="FOAF01000002">
    <property type="protein sequence ID" value="SEL48287.1"/>
    <property type="molecule type" value="Genomic_DNA"/>
</dbReference>
<sequence length="89" mass="10870">MRTSLNKLKFLENYIENQLLPEEKLLLDARIIIDEELKDELYCQEKTYQIIRAYGRENLRAQLTRVEHELFVNPVHKKFIDKIKDFFKK</sequence>
<gene>
    <name evidence="1" type="ORF">SAMN05661044_02623</name>
</gene>
<dbReference type="STRING" id="407022.SAMN05661044_02623"/>
<reference evidence="2" key="1">
    <citation type="submission" date="2016-10" db="EMBL/GenBank/DDBJ databases">
        <authorList>
            <person name="Varghese N."/>
            <person name="Submissions S."/>
        </authorList>
    </citation>
    <scope>NUCLEOTIDE SEQUENCE [LARGE SCALE GENOMIC DNA]</scope>
    <source>
        <strain evidence="2">DSM 18733</strain>
    </source>
</reference>
<keyword evidence="2" id="KW-1185">Reference proteome</keyword>
<evidence type="ECO:0000313" key="1">
    <source>
        <dbReference type="EMBL" id="SEL48287.1"/>
    </source>
</evidence>
<protein>
    <submittedName>
        <fullName evidence="1">Uncharacterized protein</fullName>
    </submittedName>
</protein>
<organism evidence="1 2">
    <name type="scientific">Olivibacter domesticus</name>
    <name type="common">Pseudosphingobacterium domesticum</name>
    <dbReference type="NCBI Taxonomy" id="407022"/>
    <lineage>
        <taxon>Bacteria</taxon>
        <taxon>Pseudomonadati</taxon>
        <taxon>Bacteroidota</taxon>
        <taxon>Sphingobacteriia</taxon>
        <taxon>Sphingobacteriales</taxon>
        <taxon>Sphingobacteriaceae</taxon>
        <taxon>Olivibacter</taxon>
    </lineage>
</organism>